<accession>A0AAD5SMG4</accession>
<feature type="non-terminal residue" evidence="1">
    <location>
        <position position="1"/>
    </location>
</feature>
<gene>
    <name evidence="1" type="ORF">HK100_010619</name>
</gene>
<comment type="caution">
    <text evidence="1">The sequence shown here is derived from an EMBL/GenBank/DDBJ whole genome shotgun (WGS) entry which is preliminary data.</text>
</comment>
<reference evidence="1" key="1">
    <citation type="submission" date="2020-05" db="EMBL/GenBank/DDBJ databases">
        <title>Phylogenomic resolution of chytrid fungi.</title>
        <authorList>
            <person name="Stajich J.E."/>
            <person name="Amses K."/>
            <person name="Simmons R."/>
            <person name="Seto K."/>
            <person name="Myers J."/>
            <person name="Bonds A."/>
            <person name="Quandt C.A."/>
            <person name="Barry K."/>
            <person name="Liu P."/>
            <person name="Grigoriev I."/>
            <person name="Longcore J.E."/>
            <person name="James T.Y."/>
        </authorList>
    </citation>
    <scope>NUCLEOTIDE SEQUENCE</scope>
    <source>
        <strain evidence="1">JEL0513</strain>
    </source>
</reference>
<evidence type="ECO:0000313" key="1">
    <source>
        <dbReference type="EMBL" id="KAJ3078768.1"/>
    </source>
</evidence>
<evidence type="ECO:0000313" key="2">
    <source>
        <dbReference type="Proteomes" id="UP001211907"/>
    </source>
</evidence>
<dbReference type="AlphaFoldDB" id="A0AAD5SMG4"/>
<name>A0AAD5SMG4_9FUNG</name>
<dbReference type="EMBL" id="JADGJH010005924">
    <property type="protein sequence ID" value="KAJ3078768.1"/>
    <property type="molecule type" value="Genomic_DNA"/>
</dbReference>
<organism evidence="1 2">
    <name type="scientific">Physocladia obscura</name>
    <dbReference type="NCBI Taxonomy" id="109957"/>
    <lineage>
        <taxon>Eukaryota</taxon>
        <taxon>Fungi</taxon>
        <taxon>Fungi incertae sedis</taxon>
        <taxon>Chytridiomycota</taxon>
        <taxon>Chytridiomycota incertae sedis</taxon>
        <taxon>Chytridiomycetes</taxon>
        <taxon>Chytridiales</taxon>
        <taxon>Chytriomycetaceae</taxon>
        <taxon>Physocladia</taxon>
    </lineage>
</organism>
<proteinExistence type="predicted"/>
<dbReference type="Proteomes" id="UP001211907">
    <property type="component" value="Unassembled WGS sequence"/>
</dbReference>
<keyword evidence="2" id="KW-1185">Reference proteome</keyword>
<protein>
    <submittedName>
        <fullName evidence="1">Uncharacterized protein</fullName>
    </submittedName>
</protein>
<sequence>MQRATNSKQLEKVLADMIDSIITTLPEDFHQLLQNPEFKLKIPRNAYYECFYSSDVFDATLSVDSYASQLNSLLPQYSLQTARLLTTMGSVNMHKIDPHNFTCAKGKSGAKRCRMGCPFGIK</sequence>